<dbReference type="Proteomes" id="UP000077315">
    <property type="component" value="Unassembled WGS sequence"/>
</dbReference>
<evidence type="ECO:0000313" key="2">
    <source>
        <dbReference type="Proteomes" id="UP000077315"/>
    </source>
</evidence>
<accession>A0A163DPX2</accession>
<dbReference type="VEuPathDB" id="FungiDB:PHYBLDRAFT_65309"/>
<dbReference type="OrthoDB" id="10424046at2759"/>
<gene>
    <name evidence="1" type="ORF">PHYBLDRAFT_65309</name>
</gene>
<sequence length="245" mass="26626">MTYLVIRNRFIYTTMFAILPFLCLFLSLETVPAMVNIRQEQLVPDEDNMLKAIAEIPLRGNASVVFMLKQYEDHLEYDIHFNALNSDASCISWAIGVPGYLNGGNECHFLDTRCANDVPTNACISGLGMLGECGAILTRSGLNISKYTEQTNLVIQSAKTNAITLNNRHPRNVVGKGILVAYSTGEDKQELACGTIYPGQGTFGAFTVSSQARSGIFENSGSSTLRVMGLCSALLMASTICFIGL</sequence>
<dbReference type="EMBL" id="KV440982">
    <property type="protein sequence ID" value="OAD72770.1"/>
    <property type="molecule type" value="Genomic_DNA"/>
</dbReference>
<organism evidence="1 2">
    <name type="scientific">Phycomyces blakesleeanus (strain ATCC 8743b / DSM 1359 / FGSC 10004 / NBRC 33097 / NRRL 1555)</name>
    <dbReference type="NCBI Taxonomy" id="763407"/>
    <lineage>
        <taxon>Eukaryota</taxon>
        <taxon>Fungi</taxon>
        <taxon>Fungi incertae sedis</taxon>
        <taxon>Mucoromycota</taxon>
        <taxon>Mucoromycotina</taxon>
        <taxon>Mucoromycetes</taxon>
        <taxon>Mucorales</taxon>
        <taxon>Phycomycetaceae</taxon>
        <taxon>Phycomyces</taxon>
    </lineage>
</organism>
<evidence type="ECO:0000313" key="1">
    <source>
        <dbReference type="EMBL" id="OAD72770.1"/>
    </source>
</evidence>
<reference evidence="2" key="1">
    <citation type="submission" date="2015-06" db="EMBL/GenBank/DDBJ databases">
        <title>Expansion of signal transduction pathways in fungi by whole-genome duplication.</title>
        <authorList>
            <consortium name="DOE Joint Genome Institute"/>
            <person name="Corrochano L.M."/>
            <person name="Kuo A."/>
            <person name="Marcet-Houben M."/>
            <person name="Polaino S."/>
            <person name="Salamov A."/>
            <person name="Villalobos J.M."/>
            <person name="Alvarez M.I."/>
            <person name="Avalos J."/>
            <person name="Benito E.P."/>
            <person name="Benoit I."/>
            <person name="Burger G."/>
            <person name="Camino L.P."/>
            <person name="Canovas D."/>
            <person name="Cerda-Olmedo E."/>
            <person name="Cheng J.-F."/>
            <person name="Dominguez A."/>
            <person name="Elias M."/>
            <person name="Eslava A.P."/>
            <person name="Glaser F."/>
            <person name="Grimwood J."/>
            <person name="Gutierrez G."/>
            <person name="Heitman J."/>
            <person name="Henrissat B."/>
            <person name="Iturriaga E.A."/>
            <person name="Lang B.F."/>
            <person name="Lavin J.L."/>
            <person name="Lee S."/>
            <person name="Li W."/>
            <person name="Lindquist E."/>
            <person name="Lopez-Garcia S."/>
            <person name="Luque E.M."/>
            <person name="Marcos A.T."/>
            <person name="Martin J."/>
            <person name="McCluskey K."/>
            <person name="Medina H.R."/>
            <person name="Miralles-Duran A."/>
            <person name="Miyazaki A."/>
            <person name="Munoz-Torres E."/>
            <person name="Oguiza J.A."/>
            <person name="Ohm R."/>
            <person name="Olmedo M."/>
            <person name="Orejas M."/>
            <person name="Ortiz-Castellanos L."/>
            <person name="Pisabarro A.G."/>
            <person name="Rodriguez-Romero J."/>
            <person name="Ruiz-Herrera J."/>
            <person name="Ruiz-Vazquez R."/>
            <person name="Sanz C."/>
            <person name="Schackwitz W."/>
            <person name="Schmutz J."/>
            <person name="Shahriari M."/>
            <person name="Shelest E."/>
            <person name="Silva-Franco F."/>
            <person name="Soanes D."/>
            <person name="Syed K."/>
            <person name="Tagua V.G."/>
            <person name="Talbot N.J."/>
            <person name="Thon M."/>
            <person name="De vries R.P."/>
            <person name="Wiebenga A."/>
            <person name="Yadav J.S."/>
            <person name="Braun E.L."/>
            <person name="Baker S."/>
            <person name="Garre V."/>
            <person name="Horwitz B."/>
            <person name="Torres-Martinez S."/>
            <person name="Idnurm A."/>
            <person name="Herrera-Estrella A."/>
            <person name="Gabaldon T."/>
            <person name="Grigoriev I.V."/>
        </authorList>
    </citation>
    <scope>NUCLEOTIDE SEQUENCE [LARGE SCALE GENOMIC DNA]</scope>
    <source>
        <strain evidence="2">NRRL 1555(-)</strain>
    </source>
</reference>
<dbReference type="AlphaFoldDB" id="A0A163DPX2"/>
<name>A0A163DPX2_PHYB8</name>
<dbReference type="RefSeq" id="XP_018290810.1">
    <property type="nucleotide sequence ID" value="XM_018441434.1"/>
</dbReference>
<keyword evidence="2" id="KW-1185">Reference proteome</keyword>
<proteinExistence type="predicted"/>
<dbReference type="GeneID" id="29002340"/>
<protein>
    <submittedName>
        <fullName evidence="1">Uncharacterized protein</fullName>
    </submittedName>
</protein>
<dbReference type="InParanoid" id="A0A163DPX2"/>